<feature type="active site" description="Nucleophile" evidence="5">
    <location>
        <position position="46"/>
    </location>
</feature>
<dbReference type="HAMAP" id="MF_01080">
    <property type="entry name" value="TruB_bact"/>
    <property type="match status" value="1"/>
</dbReference>
<dbReference type="NCBIfam" id="TIGR00431">
    <property type="entry name" value="TruB"/>
    <property type="match status" value="1"/>
</dbReference>
<dbReference type="Proteomes" id="UP000034603">
    <property type="component" value="Unassembled WGS sequence"/>
</dbReference>
<dbReference type="Pfam" id="PF16198">
    <property type="entry name" value="TruB_C_2"/>
    <property type="match status" value="1"/>
</dbReference>
<dbReference type="SUPFAM" id="SSF55120">
    <property type="entry name" value="Pseudouridine synthase"/>
    <property type="match status" value="1"/>
</dbReference>
<dbReference type="InterPro" id="IPR002501">
    <property type="entry name" value="PsdUridine_synth_N"/>
</dbReference>
<proteinExistence type="inferred from homology"/>
<comment type="function">
    <text evidence="5">Responsible for synthesis of pseudouridine from uracil-55 in the psi GC loop of transfer RNAs.</text>
</comment>
<feature type="domain" description="tRNA pseudouridylate synthase B C-terminal" evidence="7">
    <location>
        <begin position="185"/>
        <end position="225"/>
    </location>
</feature>
<organism evidence="8 9">
    <name type="scientific">Candidatus Woesebacteria bacterium GW2011_GWA1_37_8</name>
    <dbReference type="NCBI Taxonomy" id="1618546"/>
    <lineage>
        <taxon>Bacteria</taxon>
        <taxon>Candidatus Woeseibacteriota</taxon>
    </lineage>
</organism>
<evidence type="ECO:0000256" key="3">
    <source>
        <dbReference type="ARBA" id="ARBA00022694"/>
    </source>
</evidence>
<gene>
    <name evidence="5" type="primary">truB</name>
    <name evidence="8" type="ORF">US62_C0020G0008</name>
</gene>
<evidence type="ECO:0000256" key="2">
    <source>
        <dbReference type="ARBA" id="ARBA00005642"/>
    </source>
</evidence>
<dbReference type="AlphaFoldDB" id="A0A0G0I1Y7"/>
<dbReference type="InterPro" id="IPR020103">
    <property type="entry name" value="PsdUridine_synth_cat_dom_sf"/>
</dbReference>
<dbReference type="PANTHER" id="PTHR13767:SF2">
    <property type="entry name" value="PSEUDOURIDYLATE SYNTHASE TRUB1"/>
    <property type="match status" value="1"/>
</dbReference>
<name>A0A0G0I1Y7_9BACT</name>
<dbReference type="EC" id="5.4.99.25" evidence="5"/>
<evidence type="ECO:0000256" key="4">
    <source>
        <dbReference type="ARBA" id="ARBA00023235"/>
    </source>
</evidence>
<dbReference type="Gene3D" id="3.30.2350.10">
    <property type="entry name" value="Pseudouridine synthase"/>
    <property type="match status" value="1"/>
</dbReference>
<dbReference type="GO" id="GO:0003723">
    <property type="term" value="F:RNA binding"/>
    <property type="evidence" value="ECO:0007669"/>
    <property type="project" value="InterPro"/>
</dbReference>
<comment type="caution">
    <text evidence="8">The sequence shown here is derived from an EMBL/GenBank/DDBJ whole genome shotgun (WGS) entry which is preliminary data.</text>
</comment>
<feature type="domain" description="Pseudouridine synthase II N-terminal" evidence="6">
    <location>
        <begin position="35"/>
        <end position="184"/>
    </location>
</feature>
<dbReference type="InterPro" id="IPR014780">
    <property type="entry name" value="tRNA_psdUridine_synth_TruB"/>
</dbReference>
<reference evidence="8 9" key="1">
    <citation type="journal article" date="2015" name="Nature">
        <title>rRNA introns, odd ribosomes, and small enigmatic genomes across a large radiation of phyla.</title>
        <authorList>
            <person name="Brown C.T."/>
            <person name="Hug L.A."/>
            <person name="Thomas B.C."/>
            <person name="Sharon I."/>
            <person name="Castelle C.J."/>
            <person name="Singh A."/>
            <person name="Wilkins M.J."/>
            <person name="Williams K.H."/>
            <person name="Banfield J.F."/>
        </authorList>
    </citation>
    <scope>NUCLEOTIDE SEQUENCE [LARGE SCALE GENOMIC DNA]</scope>
</reference>
<dbReference type="GO" id="GO:1990481">
    <property type="term" value="P:mRNA pseudouridine synthesis"/>
    <property type="evidence" value="ECO:0007669"/>
    <property type="project" value="TreeGrafter"/>
</dbReference>
<keyword evidence="4 5" id="KW-0413">Isomerase</keyword>
<dbReference type="InterPro" id="IPR032819">
    <property type="entry name" value="TruB_C"/>
</dbReference>
<keyword evidence="3 5" id="KW-0819">tRNA processing</keyword>
<dbReference type="PATRIC" id="fig|1618546.3.peg.579"/>
<dbReference type="Pfam" id="PF01509">
    <property type="entry name" value="TruB_N"/>
    <property type="match status" value="1"/>
</dbReference>
<dbReference type="GO" id="GO:0031119">
    <property type="term" value="P:tRNA pseudouridine synthesis"/>
    <property type="evidence" value="ECO:0007669"/>
    <property type="project" value="UniProtKB-UniRule"/>
</dbReference>
<evidence type="ECO:0000313" key="8">
    <source>
        <dbReference type="EMBL" id="KKQ44955.1"/>
    </source>
</evidence>
<accession>A0A0G0I1Y7</accession>
<dbReference type="PANTHER" id="PTHR13767">
    <property type="entry name" value="TRNA-PSEUDOURIDINE SYNTHASE"/>
    <property type="match status" value="1"/>
</dbReference>
<dbReference type="GO" id="GO:0160148">
    <property type="term" value="F:tRNA pseudouridine(55) synthase activity"/>
    <property type="evidence" value="ECO:0007669"/>
    <property type="project" value="UniProtKB-EC"/>
</dbReference>
<dbReference type="CDD" id="cd02573">
    <property type="entry name" value="PseudoU_synth_EcTruB"/>
    <property type="match status" value="1"/>
</dbReference>
<evidence type="ECO:0000259" key="7">
    <source>
        <dbReference type="Pfam" id="PF16198"/>
    </source>
</evidence>
<protein>
    <recommendedName>
        <fullName evidence="5">tRNA pseudouridine synthase B</fullName>
        <ecNumber evidence="5">5.4.99.25</ecNumber>
    </recommendedName>
    <alternativeName>
        <fullName evidence="5">tRNA pseudouridine(55) synthase</fullName>
        <shortName evidence="5">Psi55 synthase</shortName>
    </alternativeName>
    <alternativeName>
        <fullName evidence="5">tRNA pseudouridylate synthase</fullName>
    </alternativeName>
    <alternativeName>
        <fullName evidence="5">tRNA-uridine isomerase</fullName>
    </alternativeName>
</protein>
<dbReference type="EMBL" id="LBTR01000020">
    <property type="protein sequence ID" value="KKQ44955.1"/>
    <property type="molecule type" value="Genomic_DNA"/>
</dbReference>
<evidence type="ECO:0000259" key="6">
    <source>
        <dbReference type="Pfam" id="PF01509"/>
    </source>
</evidence>
<comment type="catalytic activity">
    <reaction evidence="1 5">
        <text>uridine(55) in tRNA = pseudouridine(55) in tRNA</text>
        <dbReference type="Rhea" id="RHEA:42532"/>
        <dbReference type="Rhea" id="RHEA-COMP:10101"/>
        <dbReference type="Rhea" id="RHEA-COMP:10102"/>
        <dbReference type="ChEBI" id="CHEBI:65314"/>
        <dbReference type="ChEBI" id="CHEBI:65315"/>
        <dbReference type="EC" id="5.4.99.25"/>
    </reaction>
</comment>
<evidence type="ECO:0000256" key="5">
    <source>
        <dbReference type="HAMAP-Rule" id="MF_01080"/>
    </source>
</evidence>
<sequence>MFILVNKPKGITSHGVVAKVRKIISMDESPLHRLRRIKVGHAGTLDPNATGLLILGIGRESTKNLDRFLKLDKEYLADIYLGEERDTEDADGKSLISNSEFLIESQIPISKIRTTLKGFMGKQMQTPPIYSAIKVGGKEAYKLARAGKDVVLKPREITVYETKLMEYNFPILTVKFKVSSGTYIRSLARDIGRKLGTGAYLSDLVRTKVGKYNLKKAVLLNELNPENWKSFAFDI</sequence>
<comment type="similarity">
    <text evidence="2 5">Belongs to the pseudouridine synthase TruB family. Type 1 subfamily.</text>
</comment>
<evidence type="ECO:0000256" key="1">
    <source>
        <dbReference type="ARBA" id="ARBA00000385"/>
    </source>
</evidence>
<evidence type="ECO:0000313" key="9">
    <source>
        <dbReference type="Proteomes" id="UP000034603"/>
    </source>
</evidence>